<dbReference type="GO" id="GO:0006261">
    <property type="term" value="P:DNA-templated DNA replication"/>
    <property type="evidence" value="ECO:0007669"/>
    <property type="project" value="TreeGrafter"/>
</dbReference>
<name>A0A0G1QPF4_9BACT</name>
<dbReference type="AlphaFoldDB" id="A0A0G1QPF4"/>
<dbReference type="InterPro" id="IPR008824">
    <property type="entry name" value="RuvB-like_N"/>
</dbReference>
<keyword evidence="1" id="KW-0547">Nucleotide-binding</keyword>
<dbReference type="PANTHER" id="PTHR13779:SF7">
    <property type="entry name" value="ATPASE WRNIP1"/>
    <property type="match status" value="1"/>
</dbReference>
<evidence type="ECO:0000313" key="4">
    <source>
        <dbReference type="EMBL" id="KKU46896.1"/>
    </source>
</evidence>
<dbReference type="InterPro" id="IPR051314">
    <property type="entry name" value="AAA_ATPase_RarA/MGS1/WRNIP1"/>
</dbReference>
<dbReference type="SUPFAM" id="SSF52540">
    <property type="entry name" value="P-loop containing nucleoside triphosphate hydrolases"/>
    <property type="match status" value="1"/>
</dbReference>
<dbReference type="GO" id="GO:0008047">
    <property type="term" value="F:enzyme activator activity"/>
    <property type="evidence" value="ECO:0007669"/>
    <property type="project" value="TreeGrafter"/>
</dbReference>
<dbReference type="GO" id="GO:0006310">
    <property type="term" value="P:DNA recombination"/>
    <property type="evidence" value="ECO:0007669"/>
    <property type="project" value="InterPro"/>
</dbReference>
<evidence type="ECO:0000256" key="1">
    <source>
        <dbReference type="ARBA" id="ARBA00022741"/>
    </source>
</evidence>
<dbReference type="GO" id="GO:0009378">
    <property type="term" value="F:four-way junction helicase activity"/>
    <property type="evidence" value="ECO:0007669"/>
    <property type="project" value="InterPro"/>
</dbReference>
<organism evidence="4 5">
    <name type="scientific">Candidatus Woesebacteria bacterium GW2011_GWF2_46_8</name>
    <dbReference type="NCBI Taxonomy" id="1618604"/>
    <lineage>
        <taxon>Bacteria</taxon>
        <taxon>Candidatus Woeseibacteriota</taxon>
    </lineage>
</organism>
<dbReference type="Gene3D" id="3.40.50.300">
    <property type="entry name" value="P-loop containing nucleotide triphosphate hydrolases"/>
    <property type="match status" value="1"/>
</dbReference>
<protein>
    <submittedName>
        <fullName evidence="4">AAA ATPase central domain protein</fullName>
    </submittedName>
</protein>
<dbReference type="GO" id="GO:0000731">
    <property type="term" value="P:DNA synthesis involved in DNA repair"/>
    <property type="evidence" value="ECO:0007669"/>
    <property type="project" value="TreeGrafter"/>
</dbReference>
<dbReference type="Pfam" id="PF05496">
    <property type="entry name" value="RuvB_N"/>
    <property type="match status" value="1"/>
</dbReference>
<proteinExistence type="predicted"/>
<dbReference type="CDD" id="cd00009">
    <property type="entry name" value="AAA"/>
    <property type="match status" value="1"/>
</dbReference>
<keyword evidence="2" id="KW-0067">ATP-binding</keyword>
<dbReference type="EMBL" id="LCNC01000055">
    <property type="protein sequence ID" value="KKU46896.1"/>
    <property type="molecule type" value="Genomic_DNA"/>
</dbReference>
<evidence type="ECO:0000259" key="3">
    <source>
        <dbReference type="Pfam" id="PF05496"/>
    </source>
</evidence>
<evidence type="ECO:0000313" key="5">
    <source>
        <dbReference type="Proteomes" id="UP000034831"/>
    </source>
</evidence>
<comment type="caution">
    <text evidence="4">The sequence shown here is derived from an EMBL/GenBank/DDBJ whole genome shotgun (WGS) entry which is preliminary data.</text>
</comment>
<feature type="domain" description="RuvB-like AAA+ ATPase" evidence="3">
    <location>
        <begin position="10"/>
        <end position="74"/>
    </location>
</feature>
<dbReference type="Proteomes" id="UP000034831">
    <property type="component" value="Unassembled WGS sequence"/>
</dbReference>
<dbReference type="InterPro" id="IPR027417">
    <property type="entry name" value="P-loop_NTPase"/>
</dbReference>
<dbReference type="GO" id="GO:0017116">
    <property type="term" value="F:single-stranded DNA helicase activity"/>
    <property type="evidence" value="ECO:0007669"/>
    <property type="project" value="TreeGrafter"/>
</dbReference>
<dbReference type="PANTHER" id="PTHR13779">
    <property type="entry name" value="WERNER HELICASE-INTERACTING PROTEIN 1 FAMILY MEMBER"/>
    <property type="match status" value="1"/>
</dbReference>
<reference evidence="4 5" key="1">
    <citation type="journal article" date="2015" name="Nature">
        <title>rRNA introns, odd ribosomes, and small enigmatic genomes across a large radiation of phyla.</title>
        <authorList>
            <person name="Brown C.T."/>
            <person name="Hug L.A."/>
            <person name="Thomas B.C."/>
            <person name="Sharon I."/>
            <person name="Castelle C.J."/>
            <person name="Singh A."/>
            <person name="Wilkins M.J."/>
            <person name="Williams K.H."/>
            <person name="Banfield J.F."/>
        </authorList>
    </citation>
    <scope>NUCLEOTIDE SEQUENCE [LARGE SCALE GENOMIC DNA]</scope>
</reference>
<sequence length="80" mass="8761">MSYAPLPEVLRPKTLAKFVGQKHLVGKEGVVKKLLINVKGAGFFPSLIFWGPPGSGKTTLARIIANELKRPYHEFSAVNT</sequence>
<gene>
    <name evidence="4" type="ORF">UX67_C0055G0010</name>
</gene>
<feature type="non-terminal residue" evidence="4">
    <location>
        <position position="80"/>
    </location>
</feature>
<dbReference type="GO" id="GO:0005524">
    <property type="term" value="F:ATP binding"/>
    <property type="evidence" value="ECO:0007669"/>
    <property type="project" value="UniProtKB-KW"/>
</dbReference>
<evidence type="ECO:0000256" key="2">
    <source>
        <dbReference type="ARBA" id="ARBA00022840"/>
    </source>
</evidence>
<accession>A0A0G1QPF4</accession>